<dbReference type="NCBIfam" id="TIGR01730">
    <property type="entry name" value="RND_mfp"/>
    <property type="match status" value="1"/>
</dbReference>
<dbReference type="AlphaFoldDB" id="A0A7X1KKR3"/>
<dbReference type="PANTHER" id="PTHR30469:SF38">
    <property type="entry name" value="HLYD FAMILY SECRETION PROTEIN"/>
    <property type="match status" value="1"/>
</dbReference>
<dbReference type="Pfam" id="PF25954">
    <property type="entry name" value="Beta-barrel_RND_2"/>
    <property type="match status" value="1"/>
</dbReference>
<dbReference type="Gene3D" id="2.40.50.100">
    <property type="match status" value="1"/>
</dbReference>
<feature type="domain" description="CusB-like beta-barrel" evidence="2">
    <location>
        <begin position="189"/>
        <end position="259"/>
    </location>
</feature>
<dbReference type="GO" id="GO:1990281">
    <property type="term" value="C:efflux pump complex"/>
    <property type="evidence" value="ECO:0007669"/>
    <property type="project" value="TreeGrafter"/>
</dbReference>
<reference evidence="4 5" key="1">
    <citation type="submission" date="2020-08" db="EMBL/GenBank/DDBJ databases">
        <title>The genome sequence of type strain Novosphingobium flavum NBRC 111647.</title>
        <authorList>
            <person name="Liu Y."/>
        </authorList>
    </citation>
    <scope>NUCLEOTIDE SEQUENCE [LARGE SCALE GENOMIC DNA]</scope>
    <source>
        <strain evidence="4 5">NBRC 111647</strain>
    </source>
</reference>
<dbReference type="Gene3D" id="1.10.287.470">
    <property type="entry name" value="Helix hairpin bin"/>
    <property type="match status" value="1"/>
</dbReference>
<evidence type="ECO:0000259" key="3">
    <source>
        <dbReference type="Pfam" id="PF25967"/>
    </source>
</evidence>
<evidence type="ECO:0000313" key="5">
    <source>
        <dbReference type="Proteomes" id="UP000566813"/>
    </source>
</evidence>
<comment type="similarity">
    <text evidence="1">Belongs to the membrane fusion protein (MFP) (TC 8.A.1) family.</text>
</comment>
<accession>A0A7X1KKR3</accession>
<dbReference type="SUPFAM" id="SSF111369">
    <property type="entry name" value="HlyD-like secretion proteins"/>
    <property type="match status" value="1"/>
</dbReference>
<keyword evidence="5" id="KW-1185">Reference proteome</keyword>
<dbReference type="RefSeq" id="WP_185663090.1">
    <property type="nucleotide sequence ID" value="NZ_JACLAW010000003.1"/>
</dbReference>
<feature type="domain" description="Multidrug resistance protein MdtA-like C-terminal permuted SH3" evidence="3">
    <location>
        <begin position="267"/>
        <end position="317"/>
    </location>
</feature>
<dbReference type="InterPro" id="IPR006143">
    <property type="entry name" value="RND_pump_MFP"/>
</dbReference>
<organism evidence="4 5">
    <name type="scientific">Novosphingobium flavum</name>
    <dbReference type="NCBI Taxonomy" id="1778672"/>
    <lineage>
        <taxon>Bacteria</taxon>
        <taxon>Pseudomonadati</taxon>
        <taxon>Pseudomonadota</taxon>
        <taxon>Alphaproteobacteria</taxon>
        <taxon>Sphingomonadales</taxon>
        <taxon>Sphingomonadaceae</taxon>
        <taxon>Novosphingobium</taxon>
    </lineage>
</organism>
<protein>
    <submittedName>
        <fullName evidence="4">Efflux RND transporter periplasmic adaptor subunit</fullName>
    </submittedName>
</protein>
<dbReference type="EMBL" id="JACLAW010000003">
    <property type="protein sequence ID" value="MBC2664829.1"/>
    <property type="molecule type" value="Genomic_DNA"/>
</dbReference>
<dbReference type="GO" id="GO:0015562">
    <property type="term" value="F:efflux transmembrane transporter activity"/>
    <property type="evidence" value="ECO:0007669"/>
    <property type="project" value="TreeGrafter"/>
</dbReference>
<sequence>MKRRWPWLVLAVIVIAALLAAWFFRARPLEVATARARIGPAAELVYATGYVEPQQPVSVQSRITAPVEKVLVNEGDRVTRGQPLFLLTDDEQRALVDQAAAQRRAAEQTEYRTVTLYMQGWVTKAARDQAVANADAARAAVATAGARQDQLVVRAEIDGVVTRRDIEPGELASPTRVLAQLGDPARIRITATVDERDIARVHLGQVALMSSDAWPGRTIRAAVAEVTPSGDPTQRAFRVRLHPASADNLPLGLTLEVNIVTRRTERALLIPASAYADGQVWTIRAGKAERRAVKTGITGSDNVEILSGLAAGDTVIVYTPSDLAPGRRVKARP</sequence>
<name>A0A7X1KKR3_9SPHN</name>
<dbReference type="Pfam" id="PF25967">
    <property type="entry name" value="RND-MFP_C"/>
    <property type="match status" value="1"/>
</dbReference>
<comment type="caution">
    <text evidence="4">The sequence shown here is derived from an EMBL/GenBank/DDBJ whole genome shotgun (WGS) entry which is preliminary data.</text>
</comment>
<dbReference type="PANTHER" id="PTHR30469">
    <property type="entry name" value="MULTIDRUG RESISTANCE PROTEIN MDTA"/>
    <property type="match status" value="1"/>
</dbReference>
<proteinExistence type="inferred from homology"/>
<evidence type="ECO:0000313" key="4">
    <source>
        <dbReference type="EMBL" id="MBC2664829.1"/>
    </source>
</evidence>
<gene>
    <name evidence="4" type="ORF">H7F51_04790</name>
</gene>
<evidence type="ECO:0000256" key="1">
    <source>
        <dbReference type="ARBA" id="ARBA00009477"/>
    </source>
</evidence>
<dbReference type="Proteomes" id="UP000566813">
    <property type="component" value="Unassembled WGS sequence"/>
</dbReference>
<dbReference type="InterPro" id="IPR058792">
    <property type="entry name" value="Beta-barrel_RND_2"/>
</dbReference>
<dbReference type="InterPro" id="IPR058627">
    <property type="entry name" value="MdtA-like_C"/>
</dbReference>
<evidence type="ECO:0000259" key="2">
    <source>
        <dbReference type="Pfam" id="PF25954"/>
    </source>
</evidence>
<dbReference type="Gene3D" id="2.40.30.170">
    <property type="match status" value="1"/>
</dbReference>
<dbReference type="Gene3D" id="2.40.420.20">
    <property type="match status" value="1"/>
</dbReference>